<dbReference type="Proteomes" id="UP000789572">
    <property type="component" value="Unassembled WGS sequence"/>
</dbReference>
<keyword evidence="3" id="KW-1185">Reference proteome</keyword>
<name>A0A9N9DTW4_9GLOM</name>
<proteinExistence type="predicted"/>
<feature type="non-terminal residue" evidence="2">
    <location>
        <position position="131"/>
    </location>
</feature>
<dbReference type="AlphaFoldDB" id="A0A9N9DTW4"/>
<reference evidence="2" key="1">
    <citation type="submission" date="2021-06" db="EMBL/GenBank/DDBJ databases">
        <authorList>
            <person name="Kallberg Y."/>
            <person name="Tangrot J."/>
            <person name="Rosling A."/>
        </authorList>
    </citation>
    <scope>NUCLEOTIDE SEQUENCE</scope>
    <source>
        <strain evidence="2">IA702</strain>
    </source>
</reference>
<protein>
    <submittedName>
        <fullName evidence="2">4398_t:CDS:1</fullName>
    </submittedName>
</protein>
<sequence>MDAKFDSAHNRLSGHYEALNYRTSRLGFQYQSLNSLYEALNNQMNSQSEALNNRINALNNRMNDQYEALNNRMNGLYEAINNQINNEYDALNNRMNGLYEAIVISTLMGDVFLSDFRSAIPHSNQWRSTDP</sequence>
<evidence type="ECO:0000313" key="2">
    <source>
        <dbReference type="EMBL" id="CAG8647201.1"/>
    </source>
</evidence>
<gene>
    <name evidence="2" type="ORF">POCULU_LOCUS9748</name>
</gene>
<keyword evidence="1" id="KW-0175">Coiled coil</keyword>
<feature type="coiled-coil region" evidence="1">
    <location>
        <begin position="30"/>
        <end position="101"/>
    </location>
</feature>
<dbReference type="EMBL" id="CAJVPJ010003995">
    <property type="protein sequence ID" value="CAG8647201.1"/>
    <property type="molecule type" value="Genomic_DNA"/>
</dbReference>
<evidence type="ECO:0000256" key="1">
    <source>
        <dbReference type="SAM" id="Coils"/>
    </source>
</evidence>
<comment type="caution">
    <text evidence="2">The sequence shown here is derived from an EMBL/GenBank/DDBJ whole genome shotgun (WGS) entry which is preliminary data.</text>
</comment>
<evidence type="ECO:0000313" key="3">
    <source>
        <dbReference type="Proteomes" id="UP000789572"/>
    </source>
</evidence>
<organism evidence="2 3">
    <name type="scientific">Paraglomus occultum</name>
    <dbReference type="NCBI Taxonomy" id="144539"/>
    <lineage>
        <taxon>Eukaryota</taxon>
        <taxon>Fungi</taxon>
        <taxon>Fungi incertae sedis</taxon>
        <taxon>Mucoromycota</taxon>
        <taxon>Glomeromycotina</taxon>
        <taxon>Glomeromycetes</taxon>
        <taxon>Paraglomerales</taxon>
        <taxon>Paraglomeraceae</taxon>
        <taxon>Paraglomus</taxon>
    </lineage>
</organism>
<accession>A0A9N9DTW4</accession>
<dbReference type="Gene3D" id="3.90.20.10">
    <property type="match status" value="1"/>
</dbReference>